<keyword evidence="1 2" id="KW-0808">Transferase</keyword>
<dbReference type="GO" id="GO:0008410">
    <property type="term" value="F:CoA-transferase activity"/>
    <property type="evidence" value="ECO:0007669"/>
    <property type="project" value="InterPro"/>
</dbReference>
<dbReference type="InterPro" id="IPR037171">
    <property type="entry name" value="NagB/RpiA_transferase-like"/>
</dbReference>
<accession>A0A1G6NJX1</accession>
<dbReference type="RefSeq" id="WP_072843157.1">
    <property type="nucleotide sequence ID" value="NZ_FNAB01000001.1"/>
</dbReference>
<dbReference type="Proteomes" id="UP000199417">
    <property type="component" value="Unassembled WGS sequence"/>
</dbReference>
<name>A0A1G6NJX1_9NOCA</name>
<organism evidence="2 3">
    <name type="scientific">Rhodococcus tukisamuensis</name>
    <dbReference type="NCBI Taxonomy" id="168276"/>
    <lineage>
        <taxon>Bacteria</taxon>
        <taxon>Bacillati</taxon>
        <taxon>Actinomycetota</taxon>
        <taxon>Actinomycetes</taxon>
        <taxon>Mycobacteriales</taxon>
        <taxon>Nocardiaceae</taxon>
        <taxon>Rhodococcus</taxon>
    </lineage>
</organism>
<dbReference type="SMART" id="SM00882">
    <property type="entry name" value="CoA_trans"/>
    <property type="match status" value="1"/>
</dbReference>
<dbReference type="InterPro" id="IPR004165">
    <property type="entry name" value="CoA_trans_fam_I"/>
</dbReference>
<dbReference type="AlphaFoldDB" id="A0A1G6NJX1"/>
<protein>
    <submittedName>
        <fullName evidence="2">Acyl CoA:acetate/3-ketoacid CoA transferase, alpha subunit</fullName>
    </submittedName>
</protein>
<dbReference type="EMBL" id="FNAB01000001">
    <property type="protein sequence ID" value="SDC68193.1"/>
    <property type="molecule type" value="Genomic_DNA"/>
</dbReference>
<dbReference type="PANTHER" id="PTHR13707:SF60">
    <property type="entry name" value="ACETATE COA-TRANSFERASE SUBUNIT ALPHA"/>
    <property type="match status" value="1"/>
</dbReference>
<dbReference type="STRING" id="168276.SAMN05444580_101570"/>
<sequence>MAEKRDKRRSLDEAVAGIQSGMTIGIGGWGSRRKPMALVRALLRTDVKDLTVVGYLGPDLGLLISAGKVKRAYYGFVSLDSAPFYDPWFAQARVAGTIESREMDEGMVKAGLQAAAARLPFQPIRAGLGSDVQTVWGDELKTVDSPYPYADGRVETLLAMPALNLDAALVHLDLADDRGNAAYTGVDPYFDDLFCLAAEQRILSAEKIVSTEELVKSVPQQALLLNRAMVDSVSEAPNGAHFTFAGGYKRDEKFQRHYAESAKTPESWQAFAETYLSGSEADYQAAVRKFAEEQKS</sequence>
<proteinExistence type="predicted"/>
<dbReference type="PANTHER" id="PTHR13707">
    <property type="entry name" value="KETOACID-COENZYME A TRANSFERASE"/>
    <property type="match status" value="1"/>
</dbReference>
<evidence type="ECO:0000313" key="3">
    <source>
        <dbReference type="Proteomes" id="UP000199417"/>
    </source>
</evidence>
<dbReference type="SUPFAM" id="SSF100950">
    <property type="entry name" value="NagB/RpiA/CoA transferase-like"/>
    <property type="match status" value="1"/>
</dbReference>
<keyword evidence="3" id="KW-1185">Reference proteome</keyword>
<reference evidence="2 3" key="1">
    <citation type="submission" date="2016-10" db="EMBL/GenBank/DDBJ databases">
        <authorList>
            <person name="de Groot N.N."/>
        </authorList>
    </citation>
    <scope>NUCLEOTIDE SEQUENCE [LARGE SCALE GENOMIC DNA]</scope>
    <source>
        <strain evidence="2 3">JCM 11308</strain>
    </source>
</reference>
<gene>
    <name evidence="2" type="ORF">SAMN05444580_101570</name>
</gene>
<evidence type="ECO:0000313" key="2">
    <source>
        <dbReference type="EMBL" id="SDC68193.1"/>
    </source>
</evidence>
<dbReference type="Gene3D" id="3.40.1080.10">
    <property type="entry name" value="Glutaconate Coenzyme A-transferase"/>
    <property type="match status" value="1"/>
</dbReference>
<dbReference type="Gene3D" id="3.30.30.40">
    <property type="match status" value="1"/>
</dbReference>
<dbReference type="Pfam" id="PF01144">
    <property type="entry name" value="CoA_trans"/>
    <property type="match status" value="1"/>
</dbReference>
<evidence type="ECO:0000256" key="1">
    <source>
        <dbReference type="ARBA" id="ARBA00022679"/>
    </source>
</evidence>